<keyword evidence="4" id="KW-0812">Transmembrane</keyword>
<evidence type="ECO:0000256" key="2">
    <source>
        <dbReference type="ARBA" id="ARBA00022840"/>
    </source>
</evidence>
<feature type="compositionally biased region" description="Basic and acidic residues" evidence="3">
    <location>
        <begin position="13"/>
        <end position="23"/>
    </location>
</feature>
<dbReference type="Pfam" id="PF00069">
    <property type="entry name" value="Pkinase"/>
    <property type="match status" value="1"/>
</dbReference>
<dbReference type="Gene3D" id="1.10.510.10">
    <property type="entry name" value="Transferase(Phosphotransferase) domain 1"/>
    <property type="match status" value="1"/>
</dbReference>
<dbReference type="GO" id="GO:0005524">
    <property type="term" value="F:ATP binding"/>
    <property type="evidence" value="ECO:0007669"/>
    <property type="project" value="UniProtKB-KW"/>
</dbReference>
<sequence>MRSIASRHAAPKSGEKLHTKNDDMMTTSKNSRPTRSDKKQKGGPLRQLQLLRIKWNLLKTKQKLIMIIAVTCFHIFFVYNLQVSFISTSRIRQHPRILYLHTIENKRYQVHKHFHLDKYPHQKVEDEWAYNADIDHGYEEFEEEDCKAMHQWQVESYPSCNLIHETDMLSYTYITSGGYRDVWYTHDNDGSRYVVKSLVWDGSDFRVRDKERHRRDANAYSMLQSSDHVMNIYGYCVNGAVFDYANQGTLENALRREEDHPQWTSDEKLLYAWQVMKALADLHGIGNIHDSAAISHTDMAADQYLWFDGKFRLNDFNRARFIRWDTKKQEACPFYIGAAPGKHRSPEEYQEDLPLTEKIDVYSAGNILWQILVGSEEIPLAKRSKDAKKQIIAGDVHISEESLKRKLDDKEKAILNAKEMCHIYAPKKRKTAAELEKYLRSKLEKFGIEYT</sequence>
<comment type="caution">
    <text evidence="6">The sequence shown here is derived from an EMBL/GenBank/DDBJ whole genome shotgun (WGS) entry which is preliminary data.</text>
</comment>
<dbReference type="AlphaFoldDB" id="A0AAD3D5A6"/>
<dbReference type="SMART" id="SM00220">
    <property type="entry name" value="S_TKc"/>
    <property type="match status" value="1"/>
</dbReference>
<accession>A0AAD3D5A6</accession>
<feature type="transmembrane region" description="Helical" evidence="4">
    <location>
        <begin position="64"/>
        <end position="81"/>
    </location>
</feature>
<dbReference type="GO" id="GO:0004672">
    <property type="term" value="F:protein kinase activity"/>
    <property type="evidence" value="ECO:0007669"/>
    <property type="project" value="InterPro"/>
</dbReference>
<keyword evidence="4" id="KW-1133">Transmembrane helix</keyword>
<gene>
    <name evidence="6" type="ORF">CTEN210_12770</name>
</gene>
<keyword evidence="7" id="KW-1185">Reference proteome</keyword>
<dbReference type="InterPro" id="IPR011009">
    <property type="entry name" value="Kinase-like_dom_sf"/>
</dbReference>
<keyword evidence="2" id="KW-0067">ATP-binding</keyword>
<evidence type="ECO:0000313" key="7">
    <source>
        <dbReference type="Proteomes" id="UP001054902"/>
    </source>
</evidence>
<evidence type="ECO:0000313" key="6">
    <source>
        <dbReference type="EMBL" id="GFH56294.1"/>
    </source>
</evidence>
<name>A0AAD3D5A6_9STRA</name>
<evidence type="ECO:0000259" key="5">
    <source>
        <dbReference type="PROSITE" id="PS50011"/>
    </source>
</evidence>
<protein>
    <recommendedName>
        <fullName evidence="5">Protein kinase domain-containing protein</fullName>
    </recommendedName>
</protein>
<dbReference type="EMBL" id="BLLK01000051">
    <property type="protein sequence ID" value="GFH56294.1"/>
    <property type="molecule type" value="Genomic_DNA"/>
</dbReference>
<dbReference type="GO" id="GO:0005886">
    <property type="term" value="C:plasma membrane"/>
    <property type="evidence" value="ECO:0007669"/>
    <property type="project" value="TreeGrafter"/>
</dbReference>
<organism evidence="6 7">
    <name type="scientific">Chaetoceros tenuissimus</name>
    <dbReference type="NCBI Taxonomy" id="426638"/>
    <lineage>
        <taxon>Eukaryota</taxon>
        <taxon>Sar</taxon>
        <taxon>Stramenopiles</taxon>
        <taxon>Ochrophyta</taxon>
        <taxon>Bacillariophyta</taxon>
        <taxon>Coscinodiscophyceae</taxon>
        <taxon>Chaetocerotophycidae</taxon>
        <taxon>Chaetocerotales</taxon>
        <taxon>Chaetocerotaceae</taxon>
        <taxon>Chaetoceros</taxon>
    </lineage>
</organism>
<feature type="region of interest" description="Disordered" evidence="3">
    <location>
        <begin position="1"/>
        <end position="43"/>
    </location>
</feature>
<reference evidence="6 7" key="1">
    <citation type="journal article" date="2021" name="Sci. Rep.">
        <title>The genome of the diatom Chaetoceros tenuissimus carries an ancient integrated fragment of an extant virus.</title>
        <authorList>
            <person name="Hongo Y."/>
            <person name="Kimura K."/>
            <person name="Takaki Y."/>
            <person name="Yoshida Y."/>
            <person name="Baba S."/>
            <person name="Kobayashi G."/>
            <person name="Nagasaki K."/>
            <person name="Hano T."/>
            <person name="Tomaru Y."/>
        </authorList>
    </citation>
    <scope>NUCLEOTIDE SEQUENCE [LARGE SCALE GENOMIC DNA]</scope>
    <source>
        <strain evidence="6 7">NIES-3715</strain>
    </source>
</reference>
<feature type="domain" description="Protein kinase" evidence="5">
    <location>
        <begin position="168"/>
        <end position="439"/>
    </location>
</feature>
<dbReference type="PANTHER" id="PTHR27001">
    <property type="entry name" value="OS01G0253100 PROTEIN"/>
    <property type="match status" value="1"/>
</dbReference>
<evidence type="ECO:0000256" key="1">
    <source>
        <dbReference type="ARBA" id="ARBA00022741"/>
    </source>
</evidence>
<feature type="compositionally biased region" description="Polar residues" evidence="3">
    <location>
        <begin position="24"/>
        <end position="33"/>
    </location>
</feature>
<dbReference type="Proteomes" id="UP001054902">
    <property type="component" value="Unassembled WGS sequence"/>
</dbReference>
<evidence type="ECO:0000256" key="3">
    <source>
        <dbReference type="SAM" id="MobiDB-lite"/>
    </source>
</evidence>
<dbReference type="PROSITE" id="PS50011">
    <property type="entry name" value="PROTEIN_KINASE_DOM"/>
    <property type="match status" value="1"/>
</dbReference>
<keyword evidence="4" id="KW-0472">Membrane</keyword>
<dbReference type="SUPFAM" id="SSF56112">
    <property type="entry name" value="Protein kinase-like (PK-like)"/>
    <property type="match status" value="1"/>
</dbReference>
<dbReference type="InterPro" id="IPR000719">
    <property type="entry name" value="Prot_kinase_dom"/>
</dbReference>
<evidence type="ECO:0000256" key="4">
    <source>
        <dbReference type="SAM" id="Phobius"/>
    </source>
</evidence>
<proteinExistence type="predicted"/>
<keyword evidence="1" id="KW-0547">Nucleotide-binding</keyword>
<dbReference type="PANTHER" id="PTHR27001:SF931">
    <property type="entry name" value="OS11G0664100 PROTEIN"/>
    <property type="match status" value="1"/>
</dbReference>